<dbReference type="Gene3D" id="3.40.30.10">
    <property type="entry name" value="Glutaredoxin"/>
    <property type="match status" value="1"/>
</dbReference>
<comment type="cofactor">
    <cofactor evidence="7">
        <name>[2Fe-2S] cluster</name>
        <dbReference type="ChEBI" id="CHEBI:190135"/>
    </cofactor>
    <text evidence="7">Binds 1 [2Fe-2S] cluster.</text>
</comment>
<sequence>MNNCEIFDEGGRYMREAIVEIIRKAKESAEERDILINTLHEIQKRFENFIPPEAAEIVSEELNVPLSKVYEVLTFYTMFSTKPKGKYVIRVCESLPCHVENGREVVKALKETLKIDFGQTTPDNMFTLEMTSCLGLCGVAPVIMVNDEYYGNMTPEKVKNLINRLRGEEK</sequence>
<evidence type="ECO:0000313" key="9">
    <source>
        <dbReference type="Proteomes" id="UP000000445"/>
    </source>
</evidence>
<dbReference type="CDD" id="cd03064">
    <property type="entry name" value="TRX_Fd_NuoE"/>
    <property type="match status" value="1"/>
</dbReference>
<evidence type="ECO:0000256" key="1">
    <source>
        <dbReference type="ARBA" id="ARBA00010643"/>
    </source>
</evidence>
<dbReference type="Pfam" id="PF01257">
    <property type="entry name" value="2Fe-2S_thioredx"/>
    <property type="match status" value="1"/>
</dbReference>
<comment type="cofactor">
    <cofactor evidence="6">
        <name>[2Fe-2S] cluster</name>
        <dbReference type="ChEBI" id="CHEBI:190135"/>
    </cofactor>
</comment>
<evidence type="ECO:0000256" key="2">
    <source>
        <dbReference type="ARBA" id="ARBA00022714"/>
    </source>
</evidence>
<dbReference type="NCBIfam" id="TIGR01958">
    <property type="entry name" value="nuoE_fam"/>
    <property type="match status" value="1"/>
</dbReference>
<dbReference type="STRING" id="309803.CTN_0459"/>
<name>B9K6Q2_THENN</name>
<dbReference type="PANTHER" id="PTHR43342">
    <property type="entry name" value="NADH-QUINONE OXIDOREDUCTASE, E SUBUNIT"/>
    <property type="match status" value="1"/>
</dbReference>
<dbReference type="PIRSF" id="PIRSF000216">
    <property type="entry name" value="NADH_DH_24kDa"/>
    <property type="match status" value="1"/>
</dbReference>
<proteinExistence type="inferred from homology"/>
<comment type="similarity">
    <text evidence="1">Belongs to the complex I 24 kDa subunit family.</text>
</comment>
<keyword evidence="2 7" id="KW-0001">2Fe-2S</keyword>
<feature type="binding site" evidence="7">
    <location>
        <position position="133"/>
    </location>
    <ligand>
        <name>[2Fe-2S] cluster</name>
        <dbReference type="ChEBI" id="CHEBI:190135"/>
    </ligand>
</feature>
<gene>
    <name evidence="8" type="ordered locus">CTN_0459</name>
</gene>
<dbReference type="Proteomes" id="UP000000445">
    <property type="component" value="Chromosome"/>
</dbReference>
<keyword evidence="4 7" id="KW-0408">Iron</keyword>
<dbReference type="eggNOG" id="COG1905">
    <property type="taxonomic scope" value="Bacteria"/>
</dbReference>
<dbReference type="Gene3D" id="1.10.10.1590">
    <property type="entry name" value="NADH-quinone oxidoreductase subunit E"/>
    <property type="match status" value="1"/>
</dbReference>
<reference evidence="8 9" key="1">
    <citation type="journal article" date="2009" name="Biosci. Biotechnol. Biochem.">
        <title>WeGAS: a web-based microbial genome annotation system.</title>
        <authorList>
            <person name="Lee D."/>
            <person name="Seo H."/>
            <person name="Park C."/>
            <person name="Park K."/>
        </authorList>
    </citation>
    <scope>NUCLEOTIDE SEQUENCE [LARGE SCALE GENOMIC DNA]</scope>
    <source>
        <strain evidence="9">ATCC 49049 / DSM 4359 / NBRC 107923 / NS-E</strain>
    </source>
</reference>
<dbReference type="EMBL" id="CP000916">
    <property type="protein sequence ID" value="ACM22635.1"/>
    <property type="molecule type" value="Genomic_DNA"/>
</dbReference>
<evidence type="ECO:0000256" key="5">
    <source>
        <dbReference type="ARBA" id="ARBA00023014"/>
    </source>
</evidence>
<keyword evidence="3 7" id="KW-0479">Metal-binding</keyword>
<dbReference type="PROSITE" id="PS01099">
    <property type="entry name" value="COMPLEX1_24K"/>
    <property type="match status" value="1"/>
</dbReference>
<dbReference type="InterPro" id="IPR002023">
    <property type="entry name" value="NuoE-like"/>
</dbReference>
<dbReference type="SUPFAM" id="SSF52833">
    <property type="entry name" value="Thioredoxin-like"/>
    <property type="match status" value="1"/>
</dbReference>
<feature type="binding site" evidence="7">
    <location>
        <position position="97"/>
    </location>
    <ligand>
        <name>[2Fe-2S] cluster</name>
        <dbReference type="ChEBI" id="CHEBI:190135"/>
    </ligand>
</feature>
<evidence type="ECO:0000256" key="7">
    <source>
        <dbReference type="PIRSR" id="PIRSR000216-1"/>
    </source>
</evidence>
<evidence type="ECO:0000256" key="3">
    <source>
        <dbReference type="ARBA" id="ARBA00022723"/>
    </source>
</evidence>
<dbReference type="PANTHER" id="PTHR43342:SF1">
    <property type="entry name" value="BIFURCATING [FEFE] HYDROGENASE GAMMA SUBUNIT"/>
    <property type="match status" value="1"/>
</dbReference>
<dbReference type="HOGENOM" id="CLU_054362_2_1_0"/>
<feature type="binding site" evidence="7">
    <location>
        <position position="92"/>
    </location>
    <ligand>
        <name>[2Fe-2S] cluster</name>
        <dbReference type="ChEBI" id="CHEBI:190135"/>
    </ligand>
</feature>
<dbReference type="InterPro" id="IPR041921">
    <property type="entry name" value="NuoE_N"/>
</dbReference>
<dbReference type="NCBIfam" id="NF005722">
    <property type="entry name" value="PRK07539.1-2"/>
    <property type="match status" value="1"/>
</dbReference>
<dbReference type="InterPro" id="IPR036249">
    <property type="entry name" value="Thioredoxin-like_sf"/>
</dbReference>
<protein>
    <submittedName>
        <fullName evidence="8">NADH-quinone oxidoreductase, E subunit</fullName>
    </submittedName>
</protein>
<evidence type="ECO:0000256" key="4">
    <source>
        <dbReference type="ARBA" id="ARBA00023004"/>
    </source>
</evidence>
<dbReference type="FunFam" id="3.40.30.10:FF:000015">
    <property type="entry name" value="NADH-quinone oxidoreductase subunit E"/>
    <property type="match status" value="1"/>
</dbReference>
<dbReference type="GO" id="GO:0051537">
    <property type="term" value="F:2 iron, 2 sulfur cluster binding"/>
    <property type="evidence" value="ECO:0007669"/>
    <property type="project" value="UniProtKB-KW"/>
</dbReference>
<dbReference type="GO" id="GO:0046872">
    <property type="term" value="F:metal ion binding"/>
    <property type="evidence" value="ECO:0007669"/>
    <property type="project" value="UniProtKB-KW"/>
</dbReference>
<dbReference type="KEGG" id="tna:CTN_0459"/>
<feature type="binding site" evidence="7">
    <location>
        <position position="137"/>
    </location>
    <ligand>
        <name>[2Fe-2S] cluster</name>
        <dbReference type="ChEBI" id="CHEBI:190135"/>
    </ligand>
</feature>
<evidence type="ECO:0000256" key="6">
    <source>
        <dbReference type="ARBA" id="ARBA00034078"/>
    </source>
</evidence>
<dbReference type="GO" id="GO:0016491">
    <property type="term" value="F:oxidoreductase activity"/>
    <property type="evidence" value="ECO:0007669"/>
    <property type="project" value="InterPro"/>
</dbReference>
<dbReference type="AlphaFoldDB" id="B9K6Q2"/>
<keyword evidence="5 7" id="KW-0411">Iron-sulfur</keyword>
<dbReference type="InterPro" id="IPR042128">
    <property type="entry name" value="NuoE_dom"/>
</dbReference>
<keyword evidence="9" id="KW-1185">Reference proteome</keyword>
<dbReference type="InterPro" id="IPR028431">
    <property type="entry name" value="NADP_DH_HndA-like"/>
</dbReference>
<organism evidence="8 9">
    <name type="scientific">Thermotoga neapolitana (strain ATCC 49049 / DSM 4359 / NBRC 107923 / NS-E)</name>
    <dbReference type="NCBI Taxonomy" id="309803"/>
    <lineage>
        <taxon>Bacteria</taxon>
        <taxon>Thermotogati</taxon>
        <taxon>Thermotogota</taxon>
        <taxon>Thermotogae</taxon>
        <taxon>Thermotogales</taxon>
        <taxon>Thermotogaceae</taxon>
        <taxon>Thermotoga</taxon>
    </lineage>
</organism>
<accession>B9K6Q2</accession>
<evidence type="ECO:0000313" key="8">
    <source>
        <dbReference type="EMBL" id="ACM22635.1"/>
    </source>
</evidence>